<gene>
    <name evidence="1" type="ORF">MYCTH_2295588</name>
</gene>
<dbReference type="STRING" id="573729.G2Q5F5"/>
<dbReference type="GeneID" id="11513002"/>
<dbReference type="eggNOG" id="ENOG502S8IP">
    <property type="taxonomic scope" value="Eukaryota"/>
</dbReference>
<evidence type="ECO:0000313" key="2">
    <source>
        <dbReference type="Proteomes" id="UP000007322"/>
    </source>
</evidence>
<proteinExistence type="predicted"/>
<dbReference type="RefSeq" id="XP_003659031.1">
    <property type="nucleotide sequence ID" value="XM_003658983.1"/>
</dbReference>
<evidence type="ECO:0008006" key="3">
    <source>
        <dbReference type="Google" id="ProtNLM"/>
    </source>
</evidence>
<evidence type="ECO:0000313" key="1">
    <source>
        <dbReference type="EMBL" id="AEO53786.1"/>
    </source>
</evidence>
<organism evidence="1 2">
    <name type="scientific">Thermothelomyces thermophilus (strain ATCC 42464 / BCRC 31852 / DSM 1799)</name>
    <name type="common">Sporotrichum thermophile</name>
    <dbReference type="NCBI Taxonomy" id="573729"/>
    <lineage>
        <taxon>Eukaryota</taxon>
        <taxon>Fungi</taxon>
        <taxon>Dikarya</taxon>
        <taxon>Ascomycota</taxon>
        <taxon>Pezizomycotina</taxon>
        <taxon>Sordariomycetes</taxon>
        <taxon>Sordariomycetidae</taxon>
        <taxon>Sordariales</taxon>
        <taxon>Chaetomiaceae</taxon>
        <taxon>Thermothelomyces</taxon>
    </lineage>
</organism>
<dbReference type="PANTHER" id="PTHR14097">
    <property type="entry name" value="OXIDOREDUCTASE HTATIP2"/>
    <property type="match status" value="1"/>
</dbReference>
<name>G2Q5F5_THET4</name>
<dbReference type="KEGG" id="mtm:MYCTH_2295588"/>
<sequence>MKVIVTGCTGLVGSALIRQCIANDDISHVFAISRKPLDEAVAKSPKITVILHDDFSTYSTQLLDKVRGAEGCLWAIGGRATQFPDIETYRKVQVDYTVAAANAFRETLAPLLAAGGQFRFVFCSGKFAEWDQSKPLHFMADTRRVKGLVEQQLCQVADADTAKRFVVYCARPSGILPPDAGLAARLSGKLYGAIDVDHLANALIRVLLEGYKDRIIENRSLLAL</sequence>
<keyword evidence="2" id="KW-1185">Reference proteome</keyword>
<dbReference type="InterPro" id="IPR036291">
    <property type="entry name" value="NAD(P)-bd_dom_sf"/>
</dbReference>
<accession>G2Q5F5</accession>
<dbReference type="VEuPathDB" id="FungiDB:MYCTH_2295588"/>
<dbReference type="AlphaFoldDB" id="G2Q5F5"/>
<dbReference type="OrthoDB" id="3535423at2759"/>
<dbReference type="OMA" id="ETWILRP"/>
<dbReference type="InParanoid" id="G2Q5F5"/>
<protein>
    <recommendedName>
        <fullName evidence="3">NAD(P)-binding domain-containing protein</fullName>
    </recommendedName>
</protein>
<dbReference type="SUPFAM" id="SSF51735">
    <property type="entry name" value="NAD(P)-binding Rossmann-fold domains"/>
    <property type="match status" value="1"/>
</dbReference>
<dbReference type="Gene3D" id="3.40.50.720">
    <property type="entry name" value="NAD(P)-binding Rossmann-like Domain"/>
    <property type="match status" value="1"/>
</dbReference>
<dbReference type="EMBL" id="CP003002">
    <property type="protein sequence ID" value="AEO53786.1"/>
    <property type="molecule type" value="Genomic_DNA"/>
</dbReference>
<dbReference type="HOGENOM" id="CLU_071330_0_1_1"/>
<dbReference type="PANTHER" id="PTHR14097:SF9">
    <property type="entry name" value="EPIMERASE, PUTATIVE (AFU_ORTHOLOGUE AFUA_8G07320)-RELATED"/>
    <property type="match status" value="1"/>
</dbReference>
<reference evidence="1 2" key="1">
    <citation type="journal article" date="2011" name="Nat. Biotechnol.">
        <title>Comparative genomic analysis of the thermophilic biomass-degrading fungi Myceliophthora thermophila and Thielavia terrestris.</title>
        <authorList>
            <person name="Berka R.M."/>
            <person name="Grigoriev I.V."/>
            <person name="Otillar R."/>
            <person name="Salamov A."/>
            <person name="Grimwood J."/>
            <person name="Reid I."/>
            <person name="Ishmael N."/>
            <person name="John T."/>
            <person name="Darmond C."/>
            <person name="Moisan M.-C."/>
            <person name="Henrissat B."/>
            <person name="Coutinho P.M."/>
            <person name="Lombard V."/>
            <person name="Natvig D.O."/>
            <person name="Lindquist E."/>
            <person name="Schmutz J."/>
            <person name="Lucas S."/>
            <person name="Harris P."/>
            <person name="Powlowski J."/>
            <person name="Bellemare A."/>
            <person name="Taylor D."/>
            <person name="Butler G."/>
            <person name="de Vries R.P."/>
            <person name="Allijn I.E."/>
            <person name="van den Brink J."/>
            <person name="Ushinsky S."/>
            <person name="Storms R."/>
            <person name="Powell A.J."/>
            <person name="Paulsen I.T."/>
            <person name="Elbourne L.D.H."/>
            <person name="Baker S.E."/>
            <person name="Magnuson J."/>
            <person name="LaBoissiere S."/>
            <person name="Clutterbuck A.J."/>
            <person name="Martinez D."/>
            <person name="Wogulis M."/>
            <person name="de Leon A.L."/>
            <person name="Rey M.W."/>
            <person name="Tsang A."/>
        </authorList>
    </citation>
    <scope>NUCLEOTIDE SEQUENCE [LARGE SCALE GENOMIC DNA]</scope>
    <source>
        <strain evidence="2">ATCC 42464 / BCRC 31852 / DSM 1799</strain>
    </source>
</reference>
<dbReference type="Proteomes" id="UP000007322">
    <property type="component" value="Chromosome 1"/>
</dbReference>